<dbReference type="EMBL" id="CAJOBJ010359960">
    <property type="protein sequence ID" value="CAF5217327.1"/>
    <property type="molecule type" value="Genomic_DNA"/>
</dbReference>
<sequence length="78" mass="9092">MALNYGTLIRAASKLPEQRTPTEINDFIVPWLKQSLKKKQGIFQKISDDVIYDICKTIMIERRPAWDVVIRQNDRGDT</sequence>
<dbReference type="Proteomes" id="UP000681720">
    <property type="component" value="Unassembled WGS sequence"/>
</dbReference>
<gene>
    <name evidence="2" type="ORF">GIL414_LOCUS82371</name>
</gene>
<proteinExistence type="predicted"/>
<dbReference type="InterPro" id="IPR014710">
    <property type="entry name" value="RmlC-like_jellyroll"/>
</dbReference>
<evidence type="ECO:0000313" key="2">
    <source>
        <dbReference type="EMBL" id="CAF5217327.1"/>
    </source>
</evidence>
<feature type="domain" description="Cyclic nucleotide-binding" evidence="1">
    <location>
        <begin position="42"/>
        <end position="78"/>
    </location>
</feature>
<dbReference type="PROSITE" id="PS50042">
    <property type="entry name" value="CNMP_BINDING_3"/>
    <property type="match status" value="1"/>
</dbReference>
<accession>A0A8S3JCL3</accession>
<dbReference type="Gene3D" id="2.60.120.10">
    <property type="entry name" value="Jelly Rolls"/>
    <property type="match status" value="1"/>
</dbReference>
<evidence type="ECO:0000313" key="3">
    <source>
        <dbReference type="Proteomes" id="UP000681720"/>
    </source>
</evidence>
<dbReference type="InterPro" id="IPR000595">
    <property type="entry name" value="cNMP-bd_dom"/>
</dbReference>
<reference evidence="2" key="1">
    <citation type="submission" date="2021-02" db="EMBL/GenBank/DDBJ databases">
        <authorList>
            <person name="Nowell W R."/>
        </authorList>
    </citation>
    <scope>NUCLEOTIDE SEQUENCE</scope>
</reference>
<protein>
    <recommendedName>
        <fullName evidence="1">Cyclic nucleotide-binding domain-containing protein</fullName>
    </recommendedName>
</protein>
<dbReference type="AlphaFoldDB" id="A0A8S3JCL3"/>
<evidence type="ECO:0000259" key="1">
    <source>
        <dbReference type="PROSITE" id="PS50042"/>
    </source>
</evidence>
<organism evidence="2 3">
    <name type="scientific">Rotaria magnacalcarata</name>
    <dbReference type="NCBI Taxonomy" id="392030"/>
    <lineage>
        <taxon>Eukaryota</taxon>
        <taxon>Metazoa</taxon>
        <taxon>Spiralia</taxon>
        <taxon>Gnathifera</taxon>
        <taxon>Rotifera</taxon>
        <taxon>Eurotatoria</taxon>
        <taxon>Bdelloidea</taxon>
        <taxon>Philodinida</taxon>
        <taxon>Philodinidae</taxon>
        <taxon>Rotaria</taxon>
    </lineage>
</organism>
<comment type="caution">
    <text evidence="2">The sequence shown here is derived from an EMBL/GenBank/DDBJ whole genome shotgun (WGS) entry which is preliminary data.</text>
</comment>
<name>A0A8S3JCL3_9BILA</name>